<sequence length="92" mass="10188">MALSSYRARDDLFALRQAGATQVVIALPWSLIAPHEDQARSNHGGQTLERLAERGGLGPDEAVAVLEDRRWHRMEPAMAHAALARMLTERTT</sequence>
<reference evidence="1 2" key="1">
    <citation type="journal article" date="2012" name="Genet. Mol. Biol.">
        <title>Analysis of 16S rRNA and mxaF genes revealing insights into Methylobacterium niche-specific plant association.</title>
        <authorList>
            <person name="Dourado M.N."/>
            <person name="Andreote F.D."/>
            <person name="Dini-Andreote F."/>
            <person name="Conti R."/>
            <person name="Araujo J.M."/>
            <person name="Araujo W.L."/>
        </authorList>
    </citation>
    <scope>NUCLEOTIDE SEQUENCE [LARGE SCALE GENOMIC DNA]</scope>
    <source>
        <strain evidence="1 2">TC3-10</strain>
    </source>
</reference>
<protein>
    <submittedName>
        <fullName evidence="1">Uncharacterized protein</fullName>
    </submittedName>
</protein>
<organism evidence="1 2">
    <name type="scientific">Methylobacterium oryzae</name>
    <dbReference type="NCBI Taxonomy" id="334852"/>
    <lineage>
        <taxon>Bacteria</taxon>
        <taxon>Pseudomonadati</taxon>
        <taxon>Pseudomonadota</taxon>
        <taxon>Alphaproteobacteria</taxon>
        <taxon>Hyphomicrobiales</taxon>
        <taxon>Methylobacteriaceae</taxon>
        <taxon>Methylobacterium</taxon>
    </lineage>
</organism>
<dbReference type="Proteomes" id="UP001355206">
    <property type="component" value="Unassembled WGS sequence"/>
</dbReference>
<gene>
    <name evidence="1" type="ORF">MOTC310_09345</name>
</gene>
<proteinExistence type="predicted"/>
<evidence type="ECO:0000313" key="2">
    <source>
        <dbReference type="Proteomes" id="UP001355206"/>
    </source>
</evidence>
<dbReference type="RefSeq" id="WP_091778656.1">
    <property type="nucleotide sequence ID" value="NZ_MLCA01000002.1"/>
</dbReference>
<accession>A0ABU7TM26</accession>
<evidence type="ECO:0000313" key="1">
    <source>
        <dbReference type="EMBL" id="MEE7490668.1"/>
    </source>
</evidence>
<keyword evidence="2" id="KW-1185">Reference proteome</keyword>
<name>A0ABU7TM26_9HYPH</name>
<comment type="caution">
    <text evidence="1">The sequence shown here is derived from an EMBL/GenBank/DDBJ whole genome shotgun (WGS) entry which is preliminary data.</text>
</comment>
<dbReference type="EMBL" id="MLCA01000002">
    <property type="protein sequence ID" value="MEE7490668.1"/>
    <property type="molecule type" value="Genomic_DNA"/>
</dbReference>